<reference evidence="2" key="1">
    <citation type="journal article" date="2022" name="Nat. Microbiol.">
        <title>Unique mobile elements and scalable gene flow at the prokaryote-eukaryote boundary revealed by circularized Asgard archaea genomes.</title>
        <authorList>
            <person name="Wu F."/>
            <person name="Speth D.R."/>
            <person name="Philosof A."/>
            <person name="Cremiere A."/>
            <person name="Narayanan A."/>
            <person name="Barco R.A."/>
            <person name="Connon S.A."/>
            <person name="Amend J.P."/>
            <person name="Antoshechkin I.A."/>
            <person name="Orphan V.J."/>
        </authorList>
    </citation>
    <scope>NUCLEOTIDE SEQUENCE</scope>
    <source>
        <strain evidence="2">PM71</strain>
    </source>
</reference>
<dbReference type="AlphaFoldDB" id="A0A9Y1BMM1"/>
<keyword evidence="1" id="KW-1133">Transmembrane helix</keyword>
<keyword evidence="1" id="KW-0812">Transmembrane</keyword>
<organism evidence="2">
    <name type="scientific">Candidatus Heimdallarchaeum aukensis</name>
    <dbReference type="NCBI Taxonomy" id="2876573"/>
    <lineage>
        <taxon>Archaea</taxon>
        <taxon>Promethearchaeati</taxon>
        <taxon>Candidatus Heimdallarchaeota</taxon>
        <taxon>Candidatus Heimdallarchaeia (ex Rinke et al. 2021) (nom. nud.)</taxon>
        <taxon>Candidatus Heimdallarchaeales</taxon>
        <taxon>Candidatus Heimdallarchaeaceae</taxon>
        <taxon>Candidatus Heimdallarchaeum</taxon>
    </lineage>
</organism>
<keyword evidence="1" id="KW-0472">Membrane</keyword>
<gene>
    <name evidence="2" type="ORF">K9W45_04935</name>
</gene>
<dbReference type="EMBL" id="CP084166">
    <property type="protein sequence ID" value="UJG41808.1"/>
    <property type="molecule type" value="Genomic_DNA"/>
</dbReference>
<evidence type="ECO:0000313" key="2">
    <source>
        <dbReference type="EMBL" id="UJG41808.1"/>
    </source>
</evidence>
<evidence type="ECO:0000256" key="1">
    <source>
        <dbReference type="SAM" id="Phobius"/>
    </source>
</evidence>
<protein>
    <submittedName>
        <fullName evidence="2">Uncharacterized protein</fullName>
    </submittedName>
</protein>
<sequence length="336" mass="37840">MQIKKIFSLFFILIVFSVSNLSPNFTRASFYLGSIEKEDDWFIESKKVDFNDSFKANINFAFGNTSLGFATYLSFNSEINAPLNITGYLNRKIKKDSSTIGINVKGEKGNIIIGLNGTVLVAVNGTVQPFEFNQDSQSSCTNFSSLFGENITIPINVNPLIFEIPTDEFLPNFLITEIKLKVQPVLLFTGSISLSLEVMNETLIWYTGEEVYFAEVNISKDQTDYSIYLKNINYNFSNSEIKITALKTLVTFSSDTFGDLYSTEFEIDLDTISNSSNDQLVDDLAVFLLDNLIELEDETIVITITDTPFNLIGVFIAITVMFFSIRRIKLKKSKNS</sequence>
<name>A0A9Y1BMM1_9ARCH</name>
<feature type="transmembrane region" description="Helical" evidence="1">
    <location>
        <begin position="308"/>
        <end position="325"/>
    </location>
</feature>
<dbReference type="Proteomes" id="UP001201020">
    <property type="component" value="Chromosome"/>
</dbReference>
<accession>A0A9Y1BMM1</accession>
<proteinExistence type="predicted"/>